<evidence type="ECO:0000259" key="1">
    <source>
        <dbReference type="Pfam" id="PF09995"/>
    </source>
</evidence>
<accession>A0A1M7B710</accession>
<evidence type="ECO:0000313" key="3">
    <source>
        <dbReference type="Proteomes" id="UP000183947"/>
    </source>
</evidence>
<organism evidence="2 3">
    <name type="scientific">Hymenobacter psychrotolerans DSM 18569</name>
    <dbReference type="NCBI Taxonomy" id="1121959"/>
    <lineage>
        <taxon>Bacteria</taxon>
        <taxon>Pseudomonadati</taxon>
        <taxon>Bacteroidota</taxon>
        <taxon>Cytophagia</taxon>
        <taxon>Cytophagales</taxon>
        <taxon>Hymenobacteraceae</taxon>
        <taxon>Hymenobacter</taxon>
    </lineage>
</organism>
<keyword evidence="3" id="KW-1185">Reference proteome</keyword>
<feature type="domain" description="ER-bound oxygenase mpaB/mpaB'/Rubber oxygenase catalytic" evidence="1">
    <location>
        <begin position="56"/>
        <end position="228"/>
    </location>
</feature>
<dbReference type="Proteomes" id="UP000183947">
    <property type="component" value="Unassembled WGS sequence"/>
</dbReference>
<proteinExistence type="predicted"/>
<dbReference type="InterPro" id="IPR018713">
    <property type="entry name" value="MPAB/Lcp_cat_dom"/>
</dbReference>
<dbReference type="Pfam" id="PF09995">
    <property type="entry name" value="MPAB_Lcp_cat"/>
    <property type="match status" value="1"/>
</dbReference>
<dbReference type="STRING" id="1121959.SAMN02746009_02873"/>
<reference evidence="3" key="1">
    <citation type="submission" date="2016-11" db="EMBL/GenBank/DDBJ databases">
        <authorList>
            <person name="Varghese N."/>
            <person name="Submissions S."/>
        </authorList>
    </citation>
    <scope>NUCLEOTIDE SEQUENCE [LARGE SCALE GENOMIC DNA]</scope>
    <source>
        <strain evidence="3">DSM 18569</strain>
    </source>
</reference>
<sequence length="276" mass="31552">MALLTTYVSPVMPQHPTYFVAPDSVVRRIWGKADTVLFIFAGAAAEFALNKAVDWLYFTGRLPADPLARLFSTVEYARQIVFAERAGAEQAIDTITAIHAAVEAKRGMAIPAWAYRDVLFMLIDYSIRAFEALERPLRTEEKAEVFTVFTRVGQRMGIPGLPASHTEWLPMRQQHLQEHLEHSRFTADLYRQYAHHLGPIRYRLLLQAQRIVAPQPVCGLLRLSRTPWLQPVLLAYRYMQHLRFSKWARASLLPTEYKEKILRLDIVPQATAAVPA</sequence>
<protein>
    <submittedName>
        <fullName evidence="2">Uncharacterized conserved protein, DUF2236 family</fullName>
    </submittedName>
</protein>
<dbReference type="EMBL" id="FRAS01000015">
    <property type="protein sequence ID" value="SHL50714.1"/>
    <property type="molecule type" value="Genomic_DNA"/>
</dbReference>
<dbReference type="AlphaFoldDB" id="A0A1M7B710"/>
<evidence type="ECO:0000313" key="2">
    <source>
        <dbReference type="EMBL" id="SHL50714.1"/>
    </source>
</evidence>
<gene>
    <name evidence="2" type="ORF">SAMN02746009_02873</name>
</gene>
<name>A0A1M7B710_9BACT</name>
<dbReference type="GO" id="GO:0016491">
    <property type="term" value="F:oxidoreductase activity"/>
    <property type="evidence" value="ECO:0007669"/>
    <property type="project" value="InterPro"/>
</dbReference>